<dbReference type="Proteomes" id="UP000316095">
    <property type="component" value="Unassembled WGS sequence"/>
</dbReference>
<name>A0A5C5XGD4_9PLAN</name>
<organism evidence="1 2">
    <name type="scientific">Rubinisphaera italica</name>
    <dbReference type="NCBI Taxonomy" id="2527969"/>
    <lineage>
        <taxon>Bacteria</taxon>
        <taxon>Pseudomonadati</taxon>
        <taxon>Planctomycetota</taxon>
        <taxon>Planctomycetia</taxon>
        <taxon>Planctomycetales</taxon>
        <taxon>Planctomycetaceae</taxon>
        <taxon>Rubinisphaera</taxon>
    </lineage>
</organism>
<gene>
    <name evidence="1" type="ORF">Pan54_24760</name>
</gene>
<dbReference type="AlphaFoldDB" id="A0A5C5XGD4"/>
<protein>
    <submittedName>
        <fullName evidence="1">Uncharacterized protein</fullName>
    </submittedName>
</protein>
<sequence>MTSSRSQATKRQNGPLGLEIEDQLPFNKHGELTVRHLVLSAPNRQGRMGQPVIDRVLLDYV</sequence>
<reference evidence="1 2" key="1">
    <citation type="submission" date="2019-02" db="EMBL/GenBank/DDBJ databases">
        <title>Deep-cultivation of Planctomycetes and their phenomic and genomic characterization uncovers novel biology.</title>
        <authorList>
            <person name="Wiegand S."/>
            <person name="Jogler M."/>
            <person name="Boedeker C."/>
            <person name="Pinto D."/>
            <person name="Vollmers J."/>
            <person name="Rivas-Marin E."/>
            <person name="Kohn T."/>
            <person name="Peeters S.H."/>
            <person name="Heuer A."/>
            <person name="Rast P."/>
            <person name="Oberbeckmann S."/>
            <person name="Bunk B."/>
            <person name="Jeske O."/>
            <person name="Meyerdierks A."/>
            <person name="Storesund J.E."/>
            <person name="Kallscheuer N."/>
            <person name="Luecker S."/>
            <person name="Lage O.M."/>
            <person name="Pohl T."/>
            <person name="Merkel B.J."/>
            <person name="Hornburger P."/>
            <person name="Mueller R.-W."/>
            <person name="Bruemmer F."/>
            <person name="Labrenz M."/>
            <person name="Spormann A.M."/>
            <person name="Op Den Camp H."/>
            <person name="Overmann J."/>
            <person name="Amann R."/>
            <person name="Jetten M.S.M."/>
            <person name="Mascher T."/>
            <person name="Medema M.H."/>
            <person name="Devos D.P."/>
            <person name="Kaster A.-K."/>
            <person name="Ovreas L."/>
            <person name="Rohde M."/>
            <person name="Galperin M.Y."/>
            <person name="Jogler C."/>
        </authorList>
    </citation>
    <scope>NUCLEOTIDE SEQUENCE [LARGE SCALE GENOMIC DNA]</scope>
    <source>
        <strain evidence="1 2">Pan54</strain>
    </source>
</reference>
<proteinExistence type="predicted"/>
<dbReference type="EMBL" id="SJPG01000001">
    <property type="protein sequence ID" value="TWT61739.1"/>
    <property type="molecule type" value="Genomic_DNA"/>
</dbReference>
<comment type="caution">
    <text evidence="1">The sequence shown here is derived from an EMBL/GenBank/DDBJ whole genome shotgun (WGS) entry which is preliminary data.</text>
</comment>
<evidence type="ECO:0000313" key="1">
    <source>
        <dbReference type="EMBL" id="TWT61739.1"/>
    </source>
</evidence>
<evidence type="ECO:0000313" key="2">
    <source>
        <dbReference type="Proteomes" id="UP000316095"/>
    </source>
</evidence>
<keyword evidence="2" id="KW-1185">Reference proteome</keyword>
<accession>A0A5C5XGD4</accession>